<evidence type="ECO:0000256" key="2">
    <source>
        <dbReference type="ARBA" id="ARBA00022448"/>
    </source>
</evidence>
<feature type="chain" id="PRO_5038375826" evidence="6">
    <location>
        <begin position="19"/>
        <end position="347"/>
    </location>
</feature>
<keyword evidence="4" id="KW-0574">Periplasm</keyword>
<dbReference type="EMBL" id="FWWR01000009">
    <property type="protein sequence ID" value="SMB81864.1"/>
    <property type="molecule type" value="Genomic_DNA"/>
</dbReference>
<dbReference type="CDD" id="cd13663">
    <property type="entry name" value="PBP2_PotD_PotF_like_2"/>
    <property type="match status" value="1"/>
</dbReference>
<feature type="signal peptide" evidence="6">
    <location>
        <begin position="1"/>
        <end position="18"/>
    </location>
</feature>
<dbReference type="PIRSF" id="PIRSF019574">
    <property type="entry name" value="Periplasmic_polyamine_BP"/>
    <property type="match status" value="1"/>
</dbReference>
<feature type="binding site" evidence="5">
    <location>
        <position position="34"/>
    </location>
    <ligand>
        <name>spermidine</name>
        <dbReference type="ChEBI" id="CHEBI:57834"/>
    </ligand>
</feature>
<name>A0A1W1UMD2_PEPAS</name>
<comment type="subcellular location">
    <subcellularLocation>
        <location evidence="1">Periplasm</location>
    </subcellularLocation>
</comment>
<dbReference type="GO" id="GO:0042597">
    <property type="term" value="C:periplasmic space"/>
    <property type="evidence" value="ECO:0007669"/>
    <property type="project" value="UniProtKB-SubCell"/>
</dbReference>
<organism evidence="7 8">
    <name type="scientific">Peptoniphilus asaccharolyticus DSM 20463</name>
    <dbReference type="NCBI Taxonomy" id="573058"/>
    <lineage>
        <taxon>Bacteria</taxon>
        <taxon>Bacillati</taxon>
        <taxon>Bacillota</taxon>
        <taxon>Tissierellia</taxon>
        <taxon>Tissierellales</taxon>
        <taxon>Peptoniphilaceae</taxon>
        <taxon>Peptoniphilus</taxon>
    </lineage>
</organism>
<evidence type="ECO:0000313" key="7">
    <source>
        <dbReference type="EMBL" id="SMB81864.1"/>
    </source>
</evidence>
<evidence type="ECO:0000256" key="4">
    <source>
        <dbReference type="ARBA" id="ARBA00022764"/>
    </source>
</evidence>
<dbReference type="GO" id="GO:0019808">
    <property type="term" value="F:polyamine binding"/>
    <property type="evidence" value="ECO:0007669"/>
    <property type="project" value="InterPro"/>
</dbReference>
<sequence>MKKILVLLSMMAMMLLVACGGETKESINVYNAGEYINPETIKMFEKETGIKVVYDTFASNEDLYVKLTQGADQYDVVVPSDYMIERLIKEDRLEKIDFSKIPNSEKINLQFKNPEYDATNEYSVPYFSGTVGIVYNKTMVAKPVTSWSDLWDVSNKGQIIMYDSQRDSIAVALAKLGYSLNSTKPEELEAAKKALIEQKPLVSAYLTDNARDVVVQGEAAMSVMYSGDAALMISENPDLDYVVPSEGSNLWVDAFVIPKGTEHKEAAEKFIDFMSRPEISAKNAEYLLGYTSPVDGVKEFLPEELSKSEVAYPDYSKLPKLETFRDLGDAVDLYDRVWTEVSATMSK</sequence>
<dbReference type="GO" id="GO:0015846">
    <property type="term" value="P:polyamine transport"/>
    <property type="evidence" value="ECO:0007669"/>
    <property type="project" value="InterPro"/>
</dbReference>
<protein>
    <submittedName>
        <fullName evidence="7">Spermidine/putrescine transport system substrate-binding protein</fullName>
    </submittedName>
</protein>
<accession>A0A1W1UMD2</accession>
<dbReference type="Pfam" id="PF13416">
    <property type="entry name" value="SBP_bac_8"/>
    <property type="match status" value="1"/>
</dbReference>
<keyword evidence="2" id="KW-0813">Transport</keyword>
<proteinExistence type="predicted"/>
<gene>
    <name evidence="7" type="ORF">SAMN00017477_0389</name>
</gene>
<keyword evidence="3 6" id="KW-0732">Signal</keyword>
<evidence type="ECO:0000256" key="5">
    <source>
        <dbReference type="PIRSR" id="PIRSR019574-1"/>
    </source>
</evidence>
<dbReference type="OrthoDB" id="9769319at2"/>
<evidence type="ECO:0000256" key="1">
    <source>
        <dbReference type="ARBA" id="ARBA00004418"/>
    </source>
</evidence>
<dbReference type="RefSeq" id="WP_084230075.1">
    <property type="nucleotide sequence ID" value="NZ_FWWR01000009.1"/>
</dbReference>
<evidence type="ECO:0000256" key="3">
    <source>
        <dbReference type="ARBA" id="ARBA00022729"/>
    </source>
</evidence>
<dbReference type="SUPFAM" id="SSF53850">
    <property type="entry name" value="Periplasmic binding protein-like II"/>
    <property type="match status" value="1"/>
</dbReference>
<dbReference type="InterPro" id="IPR006059">
    <property type="entry name" value="SBP"/>
</dbReference>
<dbReference type="Proteomes" id="UP000192368">
    <property type="component" value="Unassembled WGS sequence"/>
</dbReference>
<dbReference type="InterPro" id="IPR001188">
    <property type="entry name" value="Sperm_putr-bd"/>
</dbReference>
<evidence type="ECO:0000256" key="6">
    <source>
        <dbReference type="SAM" id="SignalP"/>
    </source>
</evidence>
<feature type="binding site" evidence="5">
    <location>
        <position position="82"/>
    </location>
    <ligand>
        <name>spermidine</name>
        <dbReference type="ChEBI" id="CHEBI:57834"/>
    </ligand>
</feature>
<dbReference type="PANTHER" id="PTHR30222:SF17">
    <property type="entry name" value="SPERMIDINE_PUTRESCINE-BINDING PERIPLASMIC PROTEIN"/>
    <property type="match status" value="1"/>
</dbReference>
<evidence type="ECO:0000313" key="8">
    <source>
        <dbReference type="Proteomes" id="UP000192368"/>
    </source>
</evidence>
<dbReference type="AlphaFoldDB" id="A0A1W1UMD2"/>
<reference evidence="8" key="1">
    <citation type="submission" date="2017-04" db="EMBL/GenBank/DDBJ databases">
        <authorList>
            <person name="Varghese N."/>
            <person name="Submissions S."/>
        </authorList>
    </citation>
    <scope>NUCLEOTIDE SEQUENCE [LARGE SCALE GENOMIC DNA]</scope>
    <source>
        <strain evidence="8">DSM 20463</strain>
    </source>
</reference>
<dbReference type="PRINTS" id="PR00909">
    <property type="entry name" value="SPERMDNBNDNG"/>
</dbReference>
<dbReference type="PROSITE" id="PS51257">
    <property type="entry name" value="PROKAR_LIPOPROTEIN"/>
    <property type="match status" value="1"/>
</dbReference>
<keyword evidence="8" id="KW-1185">Reference proteome</keyword>
<dbReference type="PANTHER" id="PTHR30222">
    <property type="entry name" value="SPERMIDINE/PUTRESCINE-BINDING PERIPLASMIC PROTEIN"/>
    <property type="match status" value="1"/>
</dbReference>
<dbReference type="STRING" id="573058.SAMN00017477_0389"/>
<dbReference type="Gene3D" id="3.40.190.10">
    <property type="entry name" value="Periplasmic binding protein-like II"/>
    <property type="match status" value="2"/>
</dbReference>